<dbReference type="HAMAP" id="MF_02206">
    <property type="entry name" value="DinG_exonucl"/>
    <property type="match status" value="1"/>
</dbReference>
<dbReference type="RefSeq" id="WP_155701918.1">
    <property type="nucleotide sequence ID" value="NZ_CP034235.1"/>
</dbReference>
<dbReference type="InterPro" id="IPR006054">
    <property type="entry name" value="DnaQ"/>
</dbReference>
<dbReference type="GO" id="GO:0003678">
    <property type="term" value="F:DNA helicase activity"/>
    <property type="evidence" value="ECO:0007669"/>
    <property type="project" value="TreeGrafter"/>
</dbReference>
<keyword evidence="4 6" id="KW-0269">Exonuclease</keyword>
<evidence type="ECO:0000313" key="10">
    <source>
        <dbReference type="EMBL" id="QGQ96836.1"/>
    </source>
</evidence>
<dbReference type="GO" id="GO:0003887">
    <property type="term" value="F:DNA-directed DNA polymerase activity"/>
    <property type="evidence" value="ECO:0007669"/>
    <property type="project" value="InterPro"/>
</dbReference>
<comment type="function">
    <text evidence="6 7">3'-5' exonuclease.</text>
</comment>
<dbReference type="InterPro" id="IPR006555">
    <property type="entry name" value="ATP-dep_Helicase_C"/>
</dbReference>
<comment type="similarity">
    <text evidence="6 7">Belongs to the helicase family. DinG subfamily. Type 2 sub-subfamily.</text>
</comment>
<keyword evidence="2 6" id="KW-0547">Nucleotide-binding</keyword>
<name>A0A6B8RN85_9BACL</name>
<dbReference type="InterPro" id="IPR006935">
    <property type="entry name" value="Helicase/UvrB_N"/>
</dbReference>
<dbReference type="InterPro" id="IPR045028">
    <property type="entry name" value="DinG/Rad3-like"/>
</dbReference>
<dbReference type="NCBIfam" id="TIGR01407">
    <property type="entry name" value="dinG_rel"/>
    <property type="match status" value="1"/>
</dbReference>
<evidence type="ECO:0000256" key="5">
    <source>
        <dbReference type="ARBA" id="ARBA00022840"/>
    </source>
</evidence>
<dbReference type="Gene3D" id="3.30.420.10">
    <property type="entry name" value="Ribonuclease H-like superfamily/Ribonuclease H"/>
    <property type="match status" value="1"/>
</dbReference>
<dbReference type="InterPro" id="IPR014001">
    <property type="entry name" value="Helicase_ATP-bd"/>
</dbReference>
<feature type="domain" description="Helicase C-terminal" evidence="9">
    <location>
        <begin position="758"/>
        <end position="951"/>
    </location>
</feature>
<keyword evidence="10" id="KW-0347">Helicase</keyword>
<dbReference type="EMBL" id="CP034235">
    <property type="protein sequence ID" value="QGQ96836.1"/>
    <property type="molecule type" value="Genomic_DNA"/>
</dbReference>
<evidence type="ECO:0000259" key="8">
    <source>
        <dbReference type="PROSITE" id="PS51193"/>
    </source>
</evidence>
<dbReference type="Pfam" id="PF04851">
    <property type="entry name" value="ResIII"/>
    <property type="match status" value="1"/>
</dbReference>
<dbReference type="Pfam" id="PF00929">
    <property type="entry name" value="RNase_T"/>
    <property type="match status" value="1"/>
</dbReference>
<dbReference type="GO" id="GO:0006260">
    <property type="term" value="P:DNA replication"/>
    <property type="evidence" value="ECO:0007669"/>
    <property type="project" value="InterPro"/>
</dbReference>
<dbReference type="InterPro" id="IPR012337">
    <property type="entry name" value="RNaseH-like_sf"/>
</dbReference>
<evidence type="ECO:0000313" key="11">
    <source>
        <dbReference type="Proteomes" id="UP000426246"/>
    </source>
</evidence>
<evidence type="ECO:0000256" key="4">
    <source>
        <dbReference type="ARBA" id="ARBA00022839"/>
    </source>
</evidence>
<dbReference type="GO" id="GO:0008408">
    <property type="term" value="F:3'-5' exonuclease activity"/>
    <property type="evidence" value="ECO:0007669"/>
    <property type="project" value="UniProtKB-UniRule"/>
</dbReference>
<dbReference type="NCBIfam" id="NF005981">
    <property type="entry name" value="PRK08074.1"/>
    <property type="match status" value="1"/>
</dbReference>
<dbReference type="Pfam" id="PF13307">
    <property type="entry name" value="Helicase_C_2"/>
    <property type="match status" value="1"/>
</dbReference>
<protein>
    <recommendedName>
        <fullName evidence="6 7">3'-5' exonuclease DinG</fullName>
        <ecNumber evidence="6 7">3.1.-.-</ecNumber>
    </recommendedName>
</protein>
<dbReference type="SMART" id="SM00479">
    <property type="entry name" value="EXOIII"/>
    <property type="match status" value="1"/>
</dbReference>
<dbReference type="PANTHER" id="PTHR11472:SF34">
    <property type="entry name" value="REGULATOR OF TELOMERE ELONGATION HELICASE 1"/>
    <property type="match status" value="1"/>
</dbReference>
<keyword evidence="1 6" id="KW-0540">Nuclease</keyword>
<dbReference type="OrthoDB" id="9803913at2"/>
<dbReference type="AlphaFoldDB" id="A0A6B8RN85"/>
<dbReference type="GO" id="GO:0003677">
    <property type="term" value="F:DNA binding"/>
    <property type="evidence" value="ECO:0007669"/>
    <property type="project" value="InterPro"/>
</dbReference>
<proteinExistence type="inferred from homology"/>
<dbReference type="GO" id="GO:0005524">
    <property type="term" value="F:ATP binding"/>
    <property type="evidence" value="ECO:0007669"/>
    <property type="project" value="UniProtKB-UniRule"/>
</dbReference>
<dbReference type="CDD" id="cd06127">
    <property type="entry name" value="DEDDh"/>
    <property type="match status" value="1"/>
</dbReference>
<dbReference type="SMART" id="SM00491">
    <property type="entry name" value="HELICc2"/>
    <property type="match status" value="1"/>
</dbReference>
<dbReference type="PANTHER" id="PTHR11472">
    <property type="entry name" value="DNA REPAIR DEAD HELICASE RAD3/XP-D SUBFAMILY MEMBER"/>
    <property type="match status" value="1"/>
</dbReference>
<evidence type="ECO:0000256" key="6">
    <source>
        <dbReference type="HAMAP-Rule" id="MF_02206"/>
    </source>
</evidence>
<dbReference type="NCBIfam" id="TIGR00573">
    <property type="entry name" value="dnaq"/>
    <property type="match status" value="1"/>
</dbReference>
<organism evidence="10 11">
    <name type="scientific">Paenibacillus psychroresistens</name>
    <dbReference type="NCBI Taxonomy" id="1778678"/>
    <lineage>
        <taxon>Bacteria</taxon>
        <taxon>Bacillati</taxon>
        <taxon>Bacillota</taxon>
        <taxon>Bacilli</taxon>
        <taxon>Bacillales</taxon>
        <taxon>Paenibacillaceae</taxon>
        <taxon>Paenibacillus</taxon>
    </lineage>
</organism>
<dbReference type="SUPFAM" id="SSF53098">
    <property type="entry name" value="Ribonuclease H-like"/>
    <property type="match status" value="1"/>
</dbReference>
<feature type="binding site" evidence="6">
    <location>
        <begin position="287"/>
        <end position="294"/>
    </location>
    <ligand>
        <name>ATP</name>
        <dbReference type="ChEBI" id="CHEBI:30616"/>
    </ligand>
</feature>
<keyword evidence="11" id="KW-1185">Reference proteome</keyword>
<feature type="short sequence motif" description="DEAH box" evidence="6">
    <location>
        <begin position="468"/>
        <end position="471"/>
    </location>
</feature>
<gene>
    <name evidence="6 7 10" type="primary">dinG</name>
    <name evidence="10" type="ORF">EHS13_19095</name>
</gene>
<dbReference type="InterPro" id="IPR013520">
    <property type="entry name" value="Ribonucl_H"/>
</dbReference>
<evidence type="ECO:0000256" key="1">
    <source>
        <dbReference type="ARBA" id="ARBA00022722"/>
    </source>
</evidence>
<dbReference type="GO" id="GO:0016818">
    <property type="term" value="F:hydrolase activity, acting on acid anhydrides, in phosphorus-containing anhydrides"/>
    <property type="evidence" value="ECO:0007669"/>
    <property type="project" value="InterPro"/>
</dbReference>
<dbReference type="Gene3D" id="3.40.50.300">
    <property type="entry name" value="P-loop containing nucleotide triphosphate hydrolases"/>
    <property type="match status" value="2"/>
</dbReference>
<dbReference type="Proteomes" id="UP000426246">
    <property type="component" value="Chromosome"/>
</dbReference>
<evidence type="ECO:0000256" key="3">
    <source>
        <dbReference type="ARBA" id="ARBA00022801"/>
    </source>
</evidence>
<dbReference type="PROSITE" id="PS51194">
    <property type="entry name" value="HELICASE_CTER"/>
    <property type="match status" value="1"/>
</dbReference>
<dbReference type="SMART" id="SM00487">
    <property type="entry name" value="DEXDc"/>
    <property type="match status" value="1"/>
</dbReference>
<dbReference type="FunFam" id="3.30.420.10:FF:000045">
    <property type="entry name" value="3'-5' exonuclease DinG"/>
    <property type="match status" value="1"/>
</dbReference>
<dbReference type="InterPro" id="IPR001650">
    <property type="entry name" value="Helicase_C-like"/>
</dbReference>
<dbReference type="InterPro" id="IPR014013">
    <property type="entry name" value="Helic_SF1/SF2_ATP-bd_DinG/Rad3"/>
</dbReference>
<sequence>MKFAVLDFETTGSQQTDEIIQVGLVIIDEQQITERYTSLVKPVAGIPSFITGLTGIDDAMVKDAPELEVVMVELQKRLTDCVLVGHQISFDLAFLQRSLDYCGYSPFTGQVLDTMDLLRIVFPALPSLQLSMVSQSLGVTHERPHQADSDADATADIWLKCMQRFNELPLITIQRIAQIFVEDITDFSLFLQWMREQKEHAVALDHDNFRYYRQFALNVDDWGDEDDIRSEEEVKAKLDIPFEQFYSAFKQELQQKFAVYEDRVAQETMISEVAMSFSDDRHLMIEAGTGTGKSLGYLVPSLYYGIPHGEKVVVSTHTINLQEQLRQRDIPLLHDIFPVPFRAAVLKGRSHYLCLRKFEHKMTYADYEAAKEERMTAAQMVVWLSETQHGDEEEIHFANRGHEFWQTVASDTDSCLNRACPWFKKCFYHRAKHEANIADVVITNHSLLFTDIKAENRLLPAYKHLVIDEAHHFEEVASKHLGIEVHYMQFLNSLLWLYKDSKSGQLPSLRQRLARIEGDLAEKAADWCRVIDDLYLSILSVKENWDELIGLLYELLTGKHDGSGEVGQLVLRIKSEYLPSQWNQLLTIEENIYVVLSNALRQIDKMLQALKDSDEFDVQSAITDISGTVKDLYRHRDGLRFFMKRTDQDYVYWMEASAYFKAKSLQLICVPLDVSPMLKQHFFEIKDSVILTSATLSVDKKFHYTCEQLGLDADGNSDKFKTVLLPSPFNYREQALVCVPRDFPGVKGAGGEAYFIDNLIQSLKEVAIETKGRMLVLFTSHRMLKLVHQGLKEPLQQEGIQVLGQGVDSGNRSKLTRMFQDSVSAVLLGTSSFWEGVDIPGKALSCLAIVRLPFQPPSHPIVEAKSENLIKNKQNPFMKFSVPQAVIRFKQGFGRLVRTASDKGIVIIYDTRVIDTQYGKYFLYSLPGPKIESMNTNQLVPRIKDWMKEEEHENT</sequence>
<dbReference type="KEGG" id="ppsc:EHS13_19095"/>
<dbReference type="EC" id="3.1.-.-" evidence="6 7"/>
<evidence type="ECO:0000256" key="2">
    <source>
        <dbReference type="ARBA" id="ARBA00022741"/>
    </source>
</evidence>
<keyword evidence="5 6" id="KW-0067">ATP-binding</keyword>
<keyword evidence="3 6" id="KW-0378">Hydrolase</keyword>
<evidence type="ECO:0000259" key="9">
    <source>
        <dbReference type="PROSITE" id="PS51194"/>
    </source>
</evidence>
<feature type="domain" description="Helicase ATP-binding" evidence="8">
    <location>
        <begin position="252"/>
        <end position="516"/>
    </location>
</feature>
<dbReference type="InterPro" id="IPR027417">
    <property type="entry name" value="P-loop_NTPase"/>
</dbReference>
<dbReference type="InterPro" id="IPR006310">
    <property type="entry name" value="DinG"/>
</dbReference>
<dbReference type="InterPro" id="IPR036397">
    <property type="entry name" value="RNaseH_sf"/>
</dbReference>
<dbReference type="PROSITE" id="PS51193">
    <property type="entry name" value="HELICASE_ATP_BIND_2"/>
    <property type="match status" value="1"/>
</dbReference>
<accession>A0A6B8RN85</accession>
<dbReference type="SUPFAM" id="SSF52540">
    <property type="entry name" value="P-loop containing nucleoside triphosphate hydrolases"/>
    <property type="match status" value="1"/>
</dbReference>
<reference evidence="11" key="1">
    <citation type="submission" date="2018-11" db="EMBL/GenBank/DDBJ databases">
        <title>Complete genome sequence of Paenibacillus sp. ML311-T8.</title>
        <authorList>
            <person name="Nam Y.-D."/>
            <person name="Kang J."/>
            <person name="Chung W.-H."/>
            <person name="Park Y.S."/>
        </authorList>
    </citation>
    <scope>NUCLEOTIDE SEQUENCE [LARGE SCALE GENOMIC DNA]</scope>
    <source>
        <strain evidence="11">ML311-T8</strain>
    </source>
</reference>
<evidence type="ECO:0000256" key="7">
    <source>
        <dbReference type="RuleBase" id="RU364106"/>
    </source>
</evidence>